<evidence type="ECO:0000256" key="6">
    <source>
        <dbReference type="ARBA" id="ARBA00021364"/>
    </source>
</evidence>
<comment type="cofactor">
    <cofactor evidence="1">
        <name>Mg(2+)</name>
        <dbReference type="ChEBI" id="CHEBI:18420"/>
    </cofactor>
</comment>
<gene>
    <name evidence="21" type="primary">glnA_2</name>
    <name evidence="21" type="ORF">GCM10023224_02790</name>
</gene>
<keyword evidence="13" id="KW-0460">Magnesium</keyword>
<evidence type="ECO:0000256" key="13">
    <source>
        <dbReference type="ARBA" id="ARBA00022842"/>
    </source>
</evidence>
<evidence type="ECO:0000256" key="2">
    <source>
        <dbReference type="ARBA" id="ARBA00004496"/>
    </source>
</evidence>
<evidence type="ECO:0000256" key="1">
    <source>
        <dbReference type="ARBA" id="ARBA00001946"/>
    </source>
</evidence>
<organism evidence="21 22">
    <name type="scientific">Streptomonospora halophila</name>
    <dbReference type="NCBI Taxonomy" id="427369"/>
    <lineage>
        <taxon>Bacteria</taxon>
        <taxon>Bacillati</taxon>
        <taxon>Actinomycetota</taxon>
        <taxon>Actinomycetes</taxon>
        <taxon>Streptosporangiales</taxon>
        <taxon>Nocardiopsidaceae</taxon>
        <taxon>Streptomonospora</taxon>
    </lineage>
</organism>
<evidence type="ECO:0000256" key="9">
    <source>
        <dbReference type="ARBA" id="ARBA00022598"/>
    </source>
</evidence>
<dbReference type="PROSITE" id="PS00180">
    <property type="entry name" value="GLNA_1"/>
    <property type="match status" value="1"/>
</dbReference>
<evidence type="ECO:0000313" key="22">
    <source>
        <dbReference type="Proteomes" id="UP001499993"/>
    </source>
</evidence>
<evidence type="ECO:0000256" key="11">
    <source>
        <dbReference type="ARBA" id="ARBA00022741"/>
    </source>
</evidence>
<comment type="similarity">
    <text evidence="3 15 16">Belongs to the glutamine synthetase family.</text>
</comment>
<comment type="caution">
    <text evidence="21">The sequence shown here is derived from an EMBL/GenBank/DDBJ whole genome shotgun (WGS) entry which is preliminary data.</text>
</comment>
<feature type="domain" description="GS catalytic" evidence="20">
    <location>
        <begin position="107"/>
        <end position="474"/>
    </location>
</feature>
<comment type="subunit">
    <text evidence="4 17">Oligomer of 12 subunits arranged in the form of two hexagons.</text>
</comment>
<evidence type="ECO:0000256" key="4">
    <source>
        <dbReference type="ARBA" id="ARBA00011354"/>
    </source>
</evidence>
<dbReference type="InterPro" id="IPR004809">
    <property type="entry name" value="Gln_synth_I"/>
</dbReference>
<keyword evidence="10" id="KW-0479">Metal-binding</keyword>
<dbReference type="SMART" id="SM01230">
    <property type="entry name" value="Gln-synt_C"/>
    <property type="match status" value="1"/>
</dbReference>
<dbReference type="InterPro" id="IPR036651">
    <property type="entry name" value="Gln_synt_N_sf"/>
</dbReference>
<evidence type="ECO:0000259" key="20">
    <source>
        <dbReference type="PROSITE" id="PS51987"/>
    </source>
</evidence>
<evidence type="ECO:0000256" key="18">
    <source>
        <dbReference type="RuleBase" id="RU004356"/>
    </source>
</evidence>
<dbReference type="EC" id="6.3.1.2" evidence="5 18"/>
<dbReference type="Proteomes" id="UP001499993">
    <property type="component" value="Unassembled WGS sequence"/>
</dbReference>
<comment type="catalytic activity">
    <reaction evidence="14 18">
        <text>L-glutamate + NH4(+) + ATP = L-glutamine + ADP + phosphate + H(+)</text>
        <dbReference type="Rhea" id="RHEA:16169"/>
        <dbReference type="ChEBI" id="CHEBI:15378"/>
        <dbReference type="ChEBI" id="CHEBI:28938"/>
        <dbReference type="ChEBI" id="CHEBI:29985"/>
        <dbReference type="ChEBI" id="CHEBI:30616"/>
        <dbReference type="ChEBI" id="CHEBI:43474"/>
        <dbReference type="ChEBI" id="CHEBI:58359"/>
        <dbReference type="ChEBI" id="CHEBI:456216"/>
        <dbReference type="EC" id="6.3.1.2"/>
    </reaction>
</comment>
<evidence type="ECO:0000256" key="10">
    <source>
        <dbReference type="ARBA" id="ARBA00022723"/>
    </source>
</evidence>
<dbReference type="Pfam" id="PF03951">
    <property type="entry name" value="Gln-synt_N"/>
    <property type="match status" value="1"/>
</dbReference>
<dbReference type="PROSITE" id="PS00181">
    <property type="entry name" value="GLNA_ATP"/>
    <property type="match status" value="1"/>
</dbReference>
<dbReference type="InterPro" id="IPR027302">
    <property type="entry name" value="Gln_synth_N_conserv_site"/>
</dbReference>
<dbReference type="RefSeq" id="WP_344139536.1">
    <property type="nucleotide sequence ID" value="NZ_BAABIK010000001.1"/>
</dbReference>
<feature type="domain" description="GS beta-grasp" evidence="19">
    <location>
        <begin position="15"/>
        <end position="99"/>
    </location>
</feature>
<keyword evidence="7 17" id="KW-0963">Cytoplasm</keyword>
<keyword evidence="12 18" id="KW-0067">ATP-binding</keyword>
<evidence type="ECO:0000256" key="8">
    <source>
        <dbReference type="ARBA" id="ARBA00022553"/>
    </source>
</evidence>
<evidence type="ECO:0000256" key="15">
    <source>
        <dbReference type="PROSITE-ProRule" id="PRU01330"/>
    </source>
</evidence>
<dbReference type="InterPro" id="IPR014746">
    <property type="entry name" value="Gln_synth/guanido_kin_cat_dom"/>
</dbReference>
<accession>A0ABP9G3D4</accession>
<reference evidence="22" key="1">
    <citation type="journal article" date="2019" name="Int. J. Syst. Evol. Microbiol.">
        <title>The Global Catalogue of Microorganisms (GCM) 10K type strain sequencing project: providing services to taxonomists for standard genome sequencing and annotation.</title>
        <authorList>
            <consortium name="The Broad Institute Genomics Platform"/>
            <consortium name="The Broad Institute Genome Sequencing Center for Infectious Disease"/>
            <person name="Wu L."/>
            <person name="Ma J."/>
        </authorList>
    </citation>
    <scope>NUCLEOTIDE SEQUENCE [LARGE SCALE GENOMIC DNA]</scope>
    <source>
        <strain evidence="22">JCM 18123</strain>
    </source>
</reference>
<evidence type="ECO:0000256" key="12">
    <source>
        <dbReference type="ARBA" id="ARBA00022840"/>
    </source>
</evidence>
<evidence type="ECO:0000256" key="14">
    <source>
        <dbReference type="ARBA" id="ARBA00049436"/>
    </source>
</evidence>
<evidence type="ECO:0000313" key="21">
    <source>
        <dbReference type="EMBL" id="GAA4927289.1"/>
    </source>
</evidence>
<dbReference type="PROSITE" id="PS51986">
    <property type="entry name" value="GS_BETA_GRASP"/>
    <property type="match status" value="1"/>
</dbReference>
<dbReference type="PANTHER" id="PTHR43407">
    <property type="entry name" value="GLUTAMINE SYNTHETASE"/>
    <property type="match status" value="1"/>
</dbReference>
<dbReference type="SUPFAM" id="SSF55931">
    <property type="entry name" value="Glutamine synthetase/guanido kinase"/>
    <property type="match status" value="1"/>
</dbReference>
<keyword evidence="22" id="KW-1185">Reference proteome</keyword>
<dbReference type="InterPro" id="IPR027303">
    <property type="entry name" value="Gln_synth_gly_rich_site"/>
</dbReference>
<dbReference type="NCBIfam" id="TIGR00653">
    <property type="entry name" value="GlnA"/>
    <property type="match status" value="1"/>
</dbReference>
<evidence type="ECO:0000259" key="19">
    <source>
        <dbReference type="PROSITE" id="PS51986"/>
    </source>
</evidence>
<keyword evidence="9 18" id="KW-0436">Ligase</keyword>
<dbReference type="Pfam" id="PF00120">
    <property type="entry name" value="Gln-synt_C"/>
    <property type="match status" value="1"/>
</dbReference>
<sequence length="474" mass="53498">MFSSAEELLAFARNEDVKFLDVRFTDLFGAAHHFTLPIEHVDEGTFDEGLMFDGSSIRGFQAIHESDMLLLPDLATAVLDQFREHKTLNLTFFVHDPFTRESYSRDPRNVARKAEAFLKSTGIADTVFVGPEAEFYIFDDVRFQTQENASFYYIDSIEGAWNTGTRNGESNLGYRPRYKGGYFPVEPVDHYSDLRSTMVRNLIDAGMDVEIQHHEVGTAGQAEIDFKFGTLLKTADNVQLYKYIVKNTAYSKGKSVTFMPKPVFGDNGSGMHCHMSLWKDGAPQFFDESGYAQLSDMARYYIGGLLKHASALLAFTNPTVNSYHRLVPGYEAPINLVYSQRNRSACIRIPLTGSNPKAKRLEFRVPDPSANPYLAFAAMLMAGIDGIKNKIEPPEPVDKDLYELPPAEAEAIEKVPASLDAALDALEADHEFLVEGGVFTEDLIETYIDYKRTEEIDSLRLRPHPREFELYYDI</sequence>
<dbReference type="Gene3D" id="3.30.590.10">
    <property type="entry name" value="Glutamine synthetase/guanido kinase, catalytic domain"/>
    <property type="match status" value="1"/>
</dbReference>
<name>A0ABP9G3D4_9ACTN</name>
<dbReference type="PANTHER" id="PTHR43407:SF1">
    <property type="entry name" value="LENGSIN"/>
    <property type="match status" value="1"/>
</dbReference>
<dbReference type="GO" id="GO:0016874">
    <property type="term" value="F:ligase activity"/>
    <property type="evidence" value="ECO:0007669"/>
    <property type="project" value="UniProtKB-KW"/>
</dbReference>
<evidence type="ECO:0000256" key="7">
    <source>
        <dbReference type="ARBA" id="ARBA00022490"/>
    </source>
</evidence>
<evidence type="ECO:0000256" key="3">
    <source>
        <dbReference type="ARBA" id="ARBA00009897"/>
    </source>
</evidence>
<protein>
    <recommendedName>
        <fullName evidence="6 18">Glutamine synthetase</fullName>
        <ecNumber evidence="5 18">6.3.1.2</ecNumber>
    </recommendedName>
</protein>
<proteinExistence type="inferred from homology"/>
<evidence type="ECO:0000256" key="17">
    <source>
        <dbReference type="RuleBase" id="RU000387"/>
    </source>
</evidence>
<dbReference type="InterPro" id="IPR001637">
    <property type="entry name" value="Gln_synth_I_adenylation_site"/>
</dbReference>
<keyword evidence="11 18" id="KW-0547">Nucleotide-binding</keyword>
<dbReference type="PROSITE" id="PS51987">
    <property type="entry name" value="GS_CATALYTIC"/>
    <property type="match status" value="1"/>
</dbReference>
<dbReference type="Gene3D" id="3.10.20.70">
    <property type="entry name" value="Glutamine synthetase, N-terminal domain"/>
    <property type="match status" value="1"/>
</dbReference>
<dbReference type="PROSITE" id="PS00182">
    <property type="entry name" value="GLNA_ADENYLATION"/>
    <property type="match status" value="1"/>
</dbReference>
<dbReference type="EMBL" id="BAABIK010000001">
    <property type="protein sequence ID" value="GAA4927289.1"/>
    <property type="molecule type" value="Genomic_DNA"/>
</dbReference>
<dbReference type="InterPro" id="IPR008147">
    <property type="entry name" value="Gln_synt_N"/>
</dbReference>
<evidence type="ECO:0000256" key="5">
    <source>
        <dbReference type="ARBA" id="ARBA00012937"/>
    </source>
</evidence>
<dbReference type="SUPFAM" id="SSF54368">
    <property type="entry name" value="Glutamine synthetase, N-terminal domain"/>
    <property type="match status" value="1"/>
</dbReference>
<keyword evidence="8" id="KW-0597">Phosphoprotein</keyword>
<dbReference type="InterPro" id="IPR008146">
    <property type="entry name" value="Gln_synth_cat_dom"/>
</dbReference>
<evidence type="ECO:0000256" key="16">
    <source>
        <dbReference type="RuleBase" id="RU000384"/>
    </source>
</evidence>
<comment type="subcellular location">
    <subcellularLocation>
        <location evidence="2 17">Cytoplasm</location>
    </subcellularLocation>
</comment>